<dbReference type="Pfam" id="PF07727">
    <property type="entry name" value="RVT_2"/>
    <property type="match status" value="1"/>
</dbReference>
<organism evidence="2 3">
    <name type="scientific">Mucuna pruriens</name>
    <name type="common">Velvet bean</name>
    <name type="synonym">Dolichos pruriens</name>
    <dbReference type="NCBI Taxonomy" id="157652"/>
    <lineage>
        <taxon>Eukaryota</taxon>
        <taxon>Viridiplantae</taxon>
        <taxon>Streptophyta</taxon>
        <taxon>Embryophyta</taxon>
        <taxon>Tracheophyta</taxon>
        <taxon>Spermatophyta</taxon>
        <taxon>Magnoliopsida</taxon>
        <taxon>eudicotyledons</taxon>
        <taxon>Gunneridae</taxon>
        <taxon>Pentapetalae</taxon>
        <taxon>rosids</taxon>
        <taxon>fabids</taxon>
        <taxon>Fabales</taxon>
        <taxon>Fabaceae</taxon>
        <taxon>Papilionoideae</taxon>
        <taxon>50 kb inversion clade</taxon>
        <taxon>NPAAA clade</taxon>
        <taxon>indigoferoid/millettioid clade</taxon>
        <taxon>Phaseoleae</taxon>
        <taxon>Mucuna</taxon>
    </lineage>
</organism>
<dbReference type="Proteomes" id="UP000257109">
    <property type="component" value="Unassembled WGS sequence"/>
</dbReference>
<dbReference type="SUPFAM" id="SSF56672">
    <property type="entry name" value="DNA/RNA polymerases"/>
    <property type="match status" value="1"/>
</dbReference>
<name>A0A371G3H2_MUCPR</name>
<comment type="caution">
    <text evidence="2">The sequence shown here is derived from an EMBL/GenBank/DDBJ whole genome shotgun (WGS) entry which is preliminary data.</text>
</comment>
<sequence>MVNWMKKFKWSNLLGEFGLVCKLRISLYGLKQSSRAWFGKFSQAVQNFGMIRSEADHSVFYCHSFSGKCVYLVVYVDDIVITGNDDVKISQLKQYLFSHFQNKDLGHLKPVGSPIDSNMKLMVKQGDPYSDPERYRRLVGKLIYLTITRPDISFAVGVVSQFMQAPCVDHWTLVLCILRYIKKTLGQDLLYEDKGDTHILCYCDADWARSPIDRRSTTSFCISIGGNVVSWKSKKQNTVAHSSAEAKYRAMASAAYELIWVKQLIQELKFAGVQPMKLYCDNQAALHITSNPVFDERTKHIEIDYHFVREHLLAKEFVKSNNQLVDIFTKSLRGPQIQAICSKLGAYNLYALI</sequence>
<feature type="non-terminal residue" evidence="2">
    <location>
        <position position="1"/>
    </location>
</feature>
<evidence type="ECO:0000313" key="2">
    <source>
        <dbReference type="EMBL" id="RDX85047.1"/>
    </source>
</evidence>
<reference evidence="2" key="1">
    <citation type="submission" date="2018-05" db="EMBL/GenBank/DDBJ databases">
        <title>Draft genome of Mucuna pruriens seed.</title>
        <authorList>
            <person name="Nnadi N.E."/>
            <person name="Vos R."/>
            <person name="Hasami M.H."/>
            <person name="Devisetty U.K."/>
            <person name="Aguiy J.C."/>
        </authorList>
    </citation>
    <scope>NUCLEOTIDE SEQUENCE [LARGE SCALE GENOMIC DNA]</scope>
    <source>
        <strain evidence="2">JCA_2017</strain>
    </source>
</reference>
<accession>A0A371G3H2</accession>
<dbReference type="InterPro" id="IPR043502">
    <property type="entry name" value="DNA/RNA_pol_sf"/>
</dbReference>
<dbReference type="PANTHER" id="PTHR11439">
    <property type="entry name" value="GAG-POL-RELATED RETROTRANSPOSON"/>
    <property type="match status" value="1"/>
</dbReference>
<feature type="domain" description="Reverse transcriptase Ty1/copia-type" evidence="1">
    <location>
        <begin position="12"/>
        <end position="109"/>
    </location>
</feature>
<gene>
    <name evidence="2" type="primary">GIP</name>
    <name evidence="2" type="ORF">CR513_33815</name>
</gene>
<proteinExistence type="predicted"/>
<keyword evidence="3" id="KW-1185">Reference proteome</keyword>
<dbReference type="OrthoDB" id="414945at2759"/>
<evidence type="ECO:0000259" key="1">
    <source>
        <dbReference type="Pfam" id="PF07727"/>
    </source>
</evidence>
<dbReference type="InterPro" id="IPR013103">
    <property type="entry name" value="RVT_2"/>
</dbReference>
<dbReference type="AlphaFoldDB" id="A0A371G3H2"/>
<dbReference type="CDD" id="cd09272">
    <property type="entry name" value="RNase_HI_RT_Ty1"/>
    <property type="match status" value="1"/>
</dbReference>
<dbReference type="EMBL" id="QJKJ01006884">
    <property type="protein sequence ID" value="RDX85047.1"/>
    <property type="molecule type" value="Genomic_DNA"/>
</dbReference>
<dbReference type="PANTHER" id="PTHR11439:SF484">
    <property type="entry name" value="REVERSE TRANSCRIPTASE TY1_COPIA-TYPE DOMAIN-CONTAINING PROTEIN"/>
    <property type="match status" value="1"/>
</dbReference>
<protein>
    <submittedName>
        <fullName evidence="2">Copia protein</fullName>
    </submittedName>
</protein>
<evidence type="ECO:0000313" key="3">
    <source>
        <dbReference type="Proteomes" id="UP000257109"/>
    </source>
</evidence>